<dbReference type="Proteomes" id="UP000525298">
    <property type="component" value="Unassembled WGS sequence"/>
</dbReference>
<dbReference type="EMBL" id="JACDUS010000014">
    <property type="protein sequence ID" value="MBA2882977.1"/>
    <property type="molecule type" value="Genomic_DNA"/>
</dbReference>
<keyword evidence="5" id="KW-1185">Reference proteome</keyword>
<dbReference type="EC" id="2.3.1.-" evidence="4"/>
<keyword evidence="1 4" id="KW-0808">Transferase</keyword>
<dbReference type="PANTHER" id="PTHR43800">
    <property type="entry name" value="PEPTIDYL-LYSINE N-ACETYLTRANSFERASE YJAB"/>
    <property type="match status" value="1"/>
</dbReference>
<dbReference type="SUPFAM" id="SSF55729">
    <property type="entry name" value="Acyl-CoA N-acyltransferases (Nat)"/>
    <property type="match status" value="1"/>
</dbReference>
<feature type="domain" description="N-acetyltransferase" evidence="3">
    <location>
        <begin position="1"/>
        <end position="141"/>
    </location>
</feature>
<evidence type="ECO:0000313" key="5">
    <source>
        <dbReference type="Proteomes" id="UP000525298"/>
    </source>
</evidence>
<gene>
    <name evidence="4" type="ORF">HNR65_003333</name>
</gene>
<accession>A0A7W0HM67</accession>
<dbReference type="InterPro" id="IPR000182">
    <property type="entry name" value="GNAT_dom"/>
</dbReference>
<dbReference type="InterPro" id="IPR016181">
    <property type="entry name" value="Acyl_CoA_acyltransferase"/>
</dbReference>
<dbReference type="PANTHER" id="PTHR43800:SF1">
    <property type="entry name" value="PEPTIDYL-LYSINE N-ACETYLTRANSFERASE YJAB"/>
    <property type="match status" value="1"/>
</dbReference>
<evidence type="ECO:0000256" key="2">
    <source>
        <dbReference type="ARBA" id="ARBA00023315"/>
    </source>
</evidence>
<dbReference type="GO" id="GO:0016747">
    <property type="term" value="F:acyltransferase activity, transferring groups other than amino-acyl groups"/>
    <property type="evidence" value="ECO:0007669"/>
    <property type="project" value="InterPro"/>
</dbReference>
<dbReference type="NCBIfam" id="NF007853">
    <property type="entry name" value="PRK10562.1"/>
    <property type="match status" value="1"/>
</dbReference>
<comment type="caution">
    <text evidence="4">The sequence shown here is derived from an EMBL/GenBank/DDBJ whole genome shotgun (WGS) entry which is preliminary data.</text>
</comment>
<reference evidence="4 5" key="1">
    <citation type="submission" date="2020-07" db="EMBL/GenBank/DDBJ databases">
        <title>Genomic Encyclopedia of Type Strains, Phase IV (KMG-IV): sequencing the most valuable type-strain genomes for metagenomic binning, comparative biology and taxonomic classification.</title>
        <authorList>
            <person name="Goeker M."/>
        </authorList>
    </citation>
    <scope>NUCLEOTIDE SEQUENCE [LARGE SCALE GENOMIC DNA]</scope>
    <source>
        <strain evidence="4 5">DSM 17721</strain>
    </source>
</reference>
<dbReference type="Gene3D" id="3.40.630.30">
    <property type="match status" value="1"/>
</dbReference>
<evidence type="ECO:0000313" key="4">
    <source>
        <dbReference type="EMBL" id="MBA2882977.1"/>
    </source>
</evidence>
<dbReference type="RefSeq" id="WP_181552591.1">
    <property type="nucleotide sequence ID" value="NZ_JACDUS010000014.1"/>
</dbReference>
<dbReference type="Pfam" id="PF13673">
    <property type="entry name" value="Acetyltransf_10"/>
    <property type="match status" value="1"/>
</dbReference>
<keyword evidence="2 4" id="KW-0012">Acyltransferase</keyword>
<dbReference type="AlphaFoldDB" id="A0A7W0HM67"/>
<name>A0A7W0HM67_9BACT</name>
<proteinExistence type="predicted"/>
<evidence type="ECO:0000259" key="3">
    <source>
        <dbReference type="PROSITE" id="PS51186"/>
    </source>
</evidence>
<dbReference type="CDD" id="cd04301">
    <property type="entry name" value="NAT_SF"/>
    <property type="match status" value="1"/>
</dbReference>
<dbReference type="PROSITE" id="PS51186">
    <property type="entry name" value="GNAT"/>
    <property type="match status" value="1"/>
</dbReference>
<sequence length="141" mass="16478">MIRKFKKPDIDQVIKIWLEASIKAHDFVNSEFWESKVKDIREIYIPASETFVYEENETIKGFFSLYKNTLTAIFISPPYQGAGIGMALMKKAKEIRSKLELTVYKQNYKSVEFYKKCGFVAEREQIDEQTGHPELLMTFSS</sequence>
<evidence type="ECO:0000256" key="1">
    <source>
        <dbReference type="ARBA" id="ARBA00022679"/>
    </source>
</evidence>
<organism evidence="4 5">
    <name type="scientific">Desulfosalsimonas propionicica</name>
    <dbReference type="NCBI Taxonomy" id="332175"/>
    <lineage>
        <taxon>Bacteria</taxon>
        <taxon>Pseudomonadati</taxon>
        <taxon>Thermodesulfobacteriota</taxon>
        <taxon>Desulfobacteria</taxon>
        <taxon>Desulfobacterales</taxon>
        <taxon>Desulfosalsimonadaceae</taxon>
        <taxon>Desulfosalsimonas</taxon>
    </lineage>
</organism>
<protein>
    <submittedName>
        <fullName evidence="4">Putative acetyltransferase</fullName>
        <ecNumber evidence="4">2.3.1.-</ecNumber>
    </submittedName>
</protein>